<dbReference type="GO" id="GO:0005524">
    <property type="term" value="F:ATP binding"/>
    <property type="evidence" value="ECO:0007669"/>
    <property type="project" value="UniProtKB-KW"/>
</dbReference>
<evidence type="ECO:0000313" key="4">
    <source>
        <dbReference type="Proteomes" id="UP001216440"/>
    </source>
</evidence>
<dbReference type="PANTHER" id="PTHR35526:SF3">
    <property type="entry name" value="ANTI-SIGMA-F FACTOR RSBW"/>
    <property type="match status" value="1"/>
</dbReference>
<dbReference type="EMBL" id="CP121682">
    <property type="protein sequence ID" value="WGD43052.1"/>
    <property type="molecule type" value="Genomic_DNA"/>
</dbReference>
<dbReference type="Gene3D" id="3.30.565.10">
    <property type="entry name" value="Histidine kinase-like ATPase, C-terminal domain"/>
    <property type="match status" value="1"/>
</dbReference>
<dbReference type="Proteomes" id="UP001216440">
    <property type="component" value="Chromosome"/>
</dbReference>
<dbReference type="CDD" id="cd16936">
    <property type="entry name" value="HATPase_RsbW-like"/>
    <property type="match status" value="1"/>
</dbReference>
<accession>A0ABY8K450</accession>
<keyword evidence="1" id="KW-0723">Serine/threonine-protein kinase</keyword>
<reference evidence="3 4" key="1">
    <citation type="submission" date="2023-03" db="EMBL/GenBank/DDBJ databases">
        <authorList>
            <person name="Mo P."/>
        </authorList>
    </citation>
    <scope>NUCLEOTIDE SEQUENCE [LARGE SCALE GENOMIC DNA]</scope>
    <source>
        <strain evidence="3 4">HUAS 5</strain>
    </source>
</reference>
<keyword evidence="1" id="KW-0808">Transferase</keyword>
<keyword evidence="4" id="KW-1185">Reference proteome</keyword>
<dbReference type="InterPro" id="IPR050267">
    <property type="entry name" value="Anti-sigma-factor_SerPK"/>
</dbReference>
<keyword evidence="3" id="KW-0067">ATP-binding</keyword>
<dbReference type="InterPro" id="IPR036890">
    <property type="entry name" value="HATPase_C_sf"/>
</dbReference>
<name>A0ABY8K450_9ACTN</name>
<dbReference type="PANTHER" id="PTHR35526">
    <property type="entry name" value="ANTI-SIGMA-F FACTOR RSBW-RELATED"/>
    <property type="match status" value="1"/>
</dbReference>
<evidence type="ECO:0000313" key="3">
    <source>
        <dbReference type="EMBL" id="WGD43052.1"/>
    </source>
</evidence>
<feature type="domain" description="Histidine kinase/HSP90-like ATPase" evidence="2">
    <location>
        <begin position="22"/>
        <end position="139"/>
    </location>
</feature>
<dbReference type="InterPro" id="IPR003594">
    <property type="entry name" value="HATPase_dom"/>
</dbReference>
<protein>
    <submittedName>
        <fullName evidence="3">ATP-binding protein</fullName>
    </submittedName>
</protein>
<evidence type="ECO:0000256" key="1">
    <source>
        <dbReference type="ARBA" id="ARBA00022527"/>
    </source>
</evidence>
<dbReference type="SUPFAM" id="SSF55874">
    <property type="entry name" value="ATPase domain of HSP90 chaperone/DNA topoisomerase II/histidine kinase"/>
    <property type="match status" value="1"/>
</dbReference>
<organism evidence="3 4">
    <name type="scientific">Streptomyces cathayae</name>
    <dbReference type="NCBI Taxonomy" id="3031124"/>
    <lineage>
        <taxon>Bacteria</taxon>
        <taxon>Bacillati</taxon>
        <taxon>Actinomycetota</taxon>
        <taxon>Actinomycetes</taxon>
        <taxon>Kitasatosporales</taxon>
        <taxon>Streptomycetaceae</taxon>
        <taxon>Streptomyces</taxon>
    </lineage>
</organism>
<gene>
    <name evidence="3" type="ORF">PYS65_24550</name>
</gene>
<evidence type="ECO:0000259" key="2">
    <source>
        <dbReference type="Pfam" id="PF13581"/>
    </source>
</evidence>
<proteinExistence type="predicted"/>
<keyword evidence="3" id="KW-0547">Nucleotide-binding</keyword>
<dbReference type="Pfam" id="PF13581">
    <property type="entry name" value="HATPase_c_2"/>
    <property type="match status" value="1"/>
</dbReference>
<sequence length="147" mass="15811">MPRRVSTPVPFHQQFSSTRRGARLARLLATQQMADWGWGRDGEYLEAAELVVGELAANAVTHGRVPGRDFLLTMTLVRPPEGGSGILRIEVADSRGERLPAPVAMPCPDGEHGRGLLLVSALAARWGVAPRFPSGKTVWAELPSPPG</sequence>
<keyword evidence="1" id="KW-0418">Kinase</keyword>